<reference evidence="3 4" key="1">
    <citation type="journal article" date="2018" name="PLoS Genet.">
        <title>Population sequencing reveals clonal diversity and ancestral inbreeding in the grapevine cultivar Chardonnay.</title>
        <authorList>
            <person name="Roach M.J."/>
            <person name="Johnson D.L."/>
            <person name="Bohlmann J."/>
            <person name="van Vuuren H.J."/>
            <person name="Jones S.J."/>
            <person name="Pretorius I.S."/>
            <person name="Schmidt S.A."/>
            <person name="Borneman A.R."/>
        </authorList>
    </citation>
    <scope>NUCLEOTIDE SEQUENCE [LARGE SCALE GENOMIC DNA]</scope>
    <source>
        <strain evidence="4">cv. Chardonnay</strain>
        <tissue evidence="3">Leaf</tissue>
    </source>
</reference>
<dbReference type="InterPro" id="IPR053781">
    <property type="entry name" value="F-box_AtFBL13-like"/>
</dbReference>
<dbReference type="OrthoDB" id="976179at2759"/>
<dbReference type="InterPro" id="IPR036047">
    <property type="entry name" value="F-box-like_dom_sf"/>
</dbReference>
<accession>A0A438ENV9</accession>
<dbReference type="InterPro" id="IPR053772">
    <property type="entry name" value="At1g61320/At1g61330-like"/>
</dbReference>
<protein>
    <submittedName>
        <fullName evidence="3">F-box protein</fullName>
    </submittedName>
</protein>
<dbReference type="Proteomes" id="UP000288805">
    <property type="component" value="Unassembled WGS sequence"/>
</dbReference>
<dbReference type="CDD" id="cd22160">
    <property type="entry name" value="F-box_AtFBL13-like"/>
    <property type="match status" value="1"/>
</dbReference>
<comment type="caution">
    <text evidence="3">The sequence shown here is derived from an EMBL/GenBank/DDBJ whole genome shotgun (WGS) entry which is preliminary data.</text>
</comment>
<dbReference type="EMBL" id="QGNW01001227">
    <property type="protein sequence ID" value="RVW49400.1"/>
    <property type="molecule type" value="Genomic_DNA"/>
</dbReference>
<dbReference type="Gene3D" id="1.20.1280.50">
    <property type="match status" value="1"/>
</dbReference>
<evidence type="ECO:0000313" key="3">
    <source>
        <dbReference type="EMBL" id="RVW49400.1"/>
    </source>
</evidence>
<dbReference type="SUPFAM" id="SSF52047">
    <property type="entry name" value="RNI-like"/>
    <property type="match status" value="1"/>
</dbReference>
<dbReference type="InterPro" id="IPR001810">
    <property type="entry name" value="F-box_dom"/>
</dbReference>
<dbReference type="Pfam" id="PF00646">
    <property type="entry name" value="F-box"/>
    <property type="match status" value="1"/>
</dbReference>
<evidence type="ECO:0000313" key="4">
    <source>
        <dbReference type="Proteomes" id="UP000288805"/>
    </source>
</evidence>
<dbReference type="InterPro" id="IPR032675">
    <property type="entry name" value="LRR_dom_sf"/>
</dbReference>
<dbReference type="Pfam" id="PF23622">
    <property type="entry name" value="LRR_At1g61320_AtMIF1"/>
    <property type="match status" value="1"/>
</dbReference>
<evidence type="ECO:0000259" key="2">
    <source>
        <dbReference type="Pfam" id="PF23622"/>
    </source>
</evidence>
<feature type="domain" description="At1g61320/AtMIF1 LRR" evidence="2">
    <location>
        <begin position="167"/>
        <end position="416"/>
    </location>
</feature>
<dbReference type="PANTHER" id="PTHR34145:SF53">
    <property type="entry name" value="LEUCINE-RICH REPEAT DOMAIN SUPERFAMILY"/>
    <property type="match status" value="1"/>
</dbReference>
<proteinExistence type="predicted"/>
<feature type="domain" description="F-box" evidence="1">
    <location>
        <begin position="28"/>
        <end position="64"/>
    </location>
</feature>
<sequence length="469" mass="53061">MAEETISIPTVANSKGDAIEEKTSDDLISALPDDILGHIISSLPFGCAVRASLLSTRWRGLWKKALQTTQKDGSVEEICGEICYLLDDAHQLGLSTRRYEFESELVPLKNCRGLRFNFGQGSFLIATIVPNEALHLDFHTERDESPSEIGGHLKTYRWSTSVFTHPPLTSVSPSNMIRTLHLISVTNLTSEAVSSTISKFQSLENLIIKGCPGLHSLHIDASDRFSHLMIFNCLHLKFLRINASNLDKFRFRGLFPKFTCASSLCLKDAMLDFEGGLASDPSGYLELVSAIKKVQILTLRRWTFEEHMPIKMFGYQEINLHTRFSSCLDYLEELWWIDNSMDKYNIIVLLSFLKMCPSLENLFISIDPTGYSGRSTSKRLSEVPQHTRLNHLKFIKLEGAMKEEDKISLAENLLEVVTTEPLVIAKSHDNHLSKLVKVGLQENKFLYKFVKVEEGYSGEICSRHVHMDL</sequence>
<dbReference type="PANTHER" id="PTHR34145">
    <property type="entry name" value="OS02G0105600 PROTEIN"/>
    <property type="match status" value="1"/>
</dbReference>
<evidence type="ECO:0000259" key="1">
    <source>
        <dbReference type="Pfam" id="PF00646"/>
    </source>
</evidence>
<dbReference type="SUPFAM" id="SSF81383">
    <property type="entry name" value="F-box domain"/>
    <property type="match status" value="1"/>
</dbReference>
<dbReference type="OMA" id="YETTMCR"/>
<dbReference type="InterPro" id="IPR055357">
    <property type="entry name" value="LRR_At1g61320_AtMIF1"/>
</dbReference>
<dbReference type="Gene3D" id="3.80.10.10">
    <property type="entry name" value="Ribonuclease Inhibitor"/>
    <property type="match status" value="1"/>
</dbReference>
<gene>
    <name evidence="3" type="primary">VvCHDh000409_10</name>
    <name evidence="3" type="ORF">CK203_080228</name>
</gene>
<name>A0A438ENV9_VITVI</name>
<dbReference type="KEGG" id="vvi:100247830"/>
<organism evidence="3 4">
    <name type="scientific">Vitis vinifera</name>
    <name type="common">Grape</name>
    <dbReference type="NCBI Taxonomy" id="29760"/>
    <lineage>
        <taxon>Eukaryota</taxon>
        <taxon>Viridiplantae</taxon>
        <taxon>Streptophyta</taxon>
        <taxon>Embryophyta</taxon>
        <taxon>Tracheophyta</taxon>
        <taxon>Spermatophyta</taxon>
        <taxon>Magnoliopsida</taxon>
        <taxon>eudicotyledons</taxon>
        <taxon>Gunneridae</taxon>
        <taxon>Pentapetalae</taxon>
        <taxon>rosids</taxon>
        <taxon>Vitales</taxon>
        <taxon>Vitaceae</taxon>
        <taxon>Viteae</taxon>
        <taxon>Vitis</taxon>
    </lineage>
</organism>
<dbReference type="AlphaFoldDB" id="A0A438ENV9"/>